<feature type="domain" description="PurM-like N-terminal" evidence="1">
    <location>
        <begin position="38"/>
        <end position="146"/>
    </location>
</feature>
<keyword evidence="3" id="KW-1185">Reference proteome</keyword>
<gene>
    <name evidence="2" type="ORF">ABXR19_14460</name>
</gene>
<dbReference type="InterPro" id="IPR036676">
    <property type="entry name" value="PurM-like_C_sf"/>
</dbReference>
<name>A0ABV2TPE9_9RHOO</name>
<dbReference type="RefSeq" id="WP_354601849.1">
    <property type="nucleotide sequence ID" value="NZ_JBEWZI010000016.1"/>
</dbReference>
<dbReference type="InterPro" id="IPR011854">
    <property type="entry name" value="HypE"/>
</dbReference>
<proteinExistence type="predicted"/>
<evidence type="ECO:0000259" key="1">
    <source>
        <dbReference type="Pfam" id="PF00586"/>
    </source>
</evidence>
<dbReference type="Gene3D" id="3.90.650.10">
    <property type="entry name" value="PurM-like C-terminal domain"/>
    <property type="match status" value="1"/>
</dbReference>
<dbReference type="EMBL" id="JBEWZI010000016">
    <property type="protein sequence ID" value="MET7015390.1"/>
    <property type="molecule type" value="Genomic_DNA"/>
</dbReference>
<dbReference type="PANTHER" id="PTHR30303">
    <property type="entry name" value="HYDROGENASE ISOENZYMES FORMATION PROTEIN HYPE"/>
    <property type="match status" value="1"/>
</dbReference>
<dbReference type="Proteomes" id="UP001549691">
    <property type="component" value="Unassembled WGS sequence"/>
</dbReference>
<reference evidence="2 3" key="1">
    <citation type="submission" date="2024-07" db="EMBL/GenBank/DDBJ databases">
        <title>Uliginosibacterium flavum JJ3220;KACC:17644.</title>
        <authorList>
            <person name="Kim M.K."/>
        </authorList>
    </citation>
    <scope>NUCLEOTIDE SEQUENCE [LARGE SCALE GENOMIC DNA]</scope>
    <source>
        <strain evidence="2 3">KACC:17644</strain>
    </source>
</reference>
<dbReference type="SUPFAM" id="SSF55326">
    <property type="entry name" value="PurM N-terminal domain-like"/>
    <property type="match status" value="1"/>
</dbReference>
<dbReference type="InterPro" id="IPR036921">
    <property type="entry name" value="PurM-like_N_sf"/>
</dbReference>
<dbReference type="Pfam" id="PF00586">
    <property type="entry name" value="AIRS"/>
    <property type="match status" value="1"/>
</dbReference>
<dbReference type="Gene3D" id="3.30.1330.10">
    <property type="entry name" value="PurM-like, N-terminal domain"/>
    <property type="match status" value="1"/>
</dbReference>
<dbReference type="InterPro" id="IPR016188">
    <property type="entry name" value="PurM-like_N"/>
</dbReference>
<comment type="caution">
    <text evidence="2">The sequence shown here is derived from an EMBL/GenBank/DDBJ whole genome shotgun (WGS) entry which is preliminary data.</text>
</comment>
<dbReference type="SUPFAM" id="SSF56042">
    <property type="entry name" value="PurM C-terminal domain-like"/>
    <property type="match status" value="1"/>
</dbReference>
<sequence length="198" mass="20212">MQYEYIRLAYGNGGKLMRDLLENLAFPALGCRESGTDGSALKPDGRVPIMASDGFTVQPLIFPGGNIGSLAGHGTLNDLAVSGAEPAALTFNLIIEEGFALSDLRTILESAGATARVAGVPIVGGDTKVVPRGQGSGIVIASTGLGWREAGSTLDIRSVQAGDAVLVSGPVGDHGATVLMAREEFGLSSDLISDAESI</sequence>
<evidence type="ECO:0000313" key="3">
    <source>
        <dbReference type="Proteomes" id="UP001549691"/>
    </source>
</evidence>
<accession>A0ABV2TPE9</accession>
<protein>
    <submittedName>
        <fullName evidence="2">AIR synthase related protein</fullName>
    </submittedName>
</protein>
<evidence type="ECO:0000313" key="2">
    <source>
        <dbReference type="EMBL" id="MET7015390.1"/>
    </source>
</evidence>
<organism evidence="2 3">
    <name type="scientific">Uliginosibacterium flavum</name>
    <dbReference type="NCBI Taxonomy" id="1396831"/>
    <lineage>
        <taxon>Bacteria</taxon>
        <taxon>Pseudomonadati</taxon>
        <taxon>Pseudomonadota</taxon>
        <taxon>Betaproteobacteria</taxon>
        <taxon>Rhodocyclales</taxon>
        <taxon>Zoogloeaceae</taxon>
        <taxon>Uliginosibacterium</taxon>
    </lineage>
</organism>
<dbReference type="PANTHER" id="PTHR30303:SF0">
    <property type="entry name" value="CARBAMOYL DEHYDRATASE HYPE"/>
    <property type="match status" value="1"/>
</dbReference>